<evidence type="ECO:0000313" key="2">
    <source>
        <dbReference type="EMBL" id="MBH9577821.1"/>
    </source>
</evidence>
<dbReference type="Pfam" id="PF01593">
    <property type="entry name" value="Amino_oxidase"/>
    <property type="match status" value="1"/>
</dbReference>
<dbReference type="Gene3D" id="3.90.660.10">
    <property type="match status" value="1"/>
</dbReference>
<name>A0A931J1K7_9BURK</name>
<keyword evidence="3" id="KW-1185">Reference proteome</keyword>
<dbReference type="Gene3D" id="3.50.50.60">
    <property type="entry name" value="FAD/NAD(P)-binding domain"/>
    <property type="match status" value="2"/>
</dbReference>
<dbReference type="Proteomes" id="UP000613266">
    <property type="component" value="Unassembled WGS sequence"/>
</dbReference>
<dbReference type="InterPro" id="IPR002937">
    <property type="entry name" value="Amino_oxidase"/>
</dbReference>
<dbReference type="AlphaFoldDB" id="A0A931J1K7"/>
<dbReference type="PANTHER" id="PTHR42923">
    <property type="entry name" value="PROTOPORPHYRINOGEN OXIDASE"/>
    <property type="match status" value="1"/>
</dbReference>
<organism evidence="2 3">
    <name type="scientific">Inhella proteolytica</name>
    <dbReference type="NCBI Taxonomy" id="2795029"/>
    <lineage>
        <taxon>Bacteria</taxon>
        <taxon>Pseudomonadati</taxon>
        <taxon>Pseudomonadota</taxon>
        <taxon>Betaproteobacteria</taxon>
        <taxon>Burkholderiales</taxon>
        <taxon>Sphaerotilaceae</taxon>
        <taxon>Inhella</taxon>
    </lineage>
</organism>
<dbReference type="PANTHER" id="PTHR42923:SF47">
    <property type="entry name" value="BLR3003 PROTEIN"/>
    <property type="match status" value="1"/>
</dbReference>
<sequence>MSADLTIVGGGWAGIAAAVQAVQAGARVRLLEMAPQLGGRARSLSAGDDALDSGHHILIGAYRHTLDLMRRVGADPQTLLWRGPLALVDAQGRGLRWPAGRPAALALVQAVAGHPGWQLRERLALARWGAGLLLRGLRCPREWSVARLCHGLPAAVREDLFEPLCIAALNTPIEQASASVFLRVLRDALLGGPGAADLLLPRRPLDQLLPAPAARWLRAQGAQIELGRRVQALQAGEAGRWLLDGEPCTRVLLACSATEAARLCTPLAPAWSASTAALQSEAILTVYLEADAVQLPAPMVALRGAPAQFLFDLQAIGGTPGRFAAVGSALAGRLPEGRAALTEAVRAQVAAQVPGLSQARLLRSHADRRATFACTANLQRPPAQIRPGLWACGDYIEGPYPATLEGAVRSGQQAARAALAQ</sequence>
<comment type="caution">
    <text evidence="2">The sequence shown here is derived from an EMBL/GenBank/DDBJ whole genome shotgun (WGS) entry which is preliminary data.</text>
</comment>
<evidence type="ECO:0000259" key="1">
    <source>
        <dbReference type="Pfam" id="PF01593"/>
    </source>
</evidence>
<dbReference type="SUPFAM" id="SSF51905">
    <property type="entry name" value="FAD/NAD(P)-binding domain"/>
    <property type="match status" value="1"/>
</dbReference>
<gene>
    <name evidence="2" type="ORF">I7X39_13030</name>
</gene>
<accession>A0A931J1K7</accession>
<dbReference type="NCBIfam" id="TIGR03467">
    <property type="entry name" value="HpnE"/>
    <property type="match status" value="1"/>
</dbReference>
<protein>
    <submittedName>
        <fullName evidence="2">FAD-dependent oxidoreductase</fullName>
    </submittedName>
</protein>
<evidence type="ECO:0000313" key="3">
    <source>
        <dbReference type="Proteomes" id="UP000613266"/>
    </source>
</evidence>
<dbReference type="EMBL" id="JAEDAK010000008">
    <property type="protein sequence ID" value="MBH9577821.1"/>
    <property type="molecule type" value="Genomic_DNA"/>
</dbReference>
<dbReference type="RefSeq" id="WP_198111592.1">
    <property type="nucleotide sequence ID" value="NZ_JAEDAK010000008.1"/>
</dbReference>
<proteinExistence type="predicted"/>
<dbReference type="InterPro" id="IPR017830">
    <property type="entry name" value="SQase_HpnE"/>
</dbReference>
<reference evidence="2" key="1">
    <citation type="submission" date="2020-12" db="EMBL/GenBank/DDBJ databases">
        <title>The genome sequence of Inhella sp. 1Y17.</title>
        <authorList>
            <person name="Liu Y."/>
        </authorList>
    </citation>
    <scope>NUCLEOTIDE SEQUENCE</scope>
    <source>
        <strain evidence="2">1Y17</strain>
    </source>
</reference>
<dbReference type="GO" id="GO:0016491">
    <property type="term" value="F:oxidoreductase activity"/>
    <property type="evidence" value="ECO:0007669"/>
    <property type="project" value="InterPro"/>
</dbReference>
<dbReference type="InterPro" id="IPR050464">
    <property type="entry name" value="Zeta_carotene_desat/Oxidored"/>
</dbReference>
<feature type="domain" description="Amine oxidase" evidence="1">
    <location>
        <begin position="13"/>
        <end position="418"/>
    </location>
</feature>
<dbReference type="InterPro" id="IPR036188">
    <property type="entry name" value="FAD/NAD-bd_sf"/>
</dbReference>